<accession>A0ACB0E7K7</accession>
<evidence type="ECO:0000313" key="1">
    <source>
        <dbReference type="EMBL" id="CAI9696625.1"/>
    </source>
</evidence>
<name>A0ACB0E7K7_RANTA</name>
<gene>
    <name evidence="1" type="ORF">MRATA1EN3_LOCUS7838</name>
</gene>
<evidence type="ECO:0000313" key="2">
    <source>
        <dbReference type="Proteomes" id="UP001162501"/>
    </source>
</evidence>
<organism evidence="1 2">
    <name type="scientific">Rangifer tarandus platyrhynchus</name>
    <name type="common">Svalbard reindeer</name>
    <dbReference type="NCBI Taxonomy" id="3082113"/>
    <lineage>
        <taxon>Eukaryota</taxon>
        <taxon>Metazoa</taxon>
        <taxon>Chordata</taxon>
        <taxon>Craniata</taxon>
        <taxon>Vertebrata</taxon>
        <taxon>Euteleostomi</taxon>
        <taxon>Mammalia</taxon>
        <taxon>Eutheria</taxon>
        <taxon>Laurasiatheria</taxon>
        <taxon>Artiodactyla</taxon>
        <taxon>Ruminantia</taxon>
        <taxon>Pecora</taxon>
        <taxon>Cervidae</taxon>
        <taxon>Odocoileinae</taxon>
        <taxon>Rangifer</taxon>
    </lineage>
</organism>
<dbReference type="EMBL" id="OX596100">
    <property type="protein sequence ID" value="CAI9696625.1"/>
    <property type="molecule type" value="Genomic_DNA"/>
</dbReference>
<sequence>MGAGGGQERSKAARPSPPAAPPRRPPRIVRGHPRPPRRLPRSTGSPGAPLSGPGHLGGGKGEGESPDHACDVLRDRPQPRVRGRHEAGGGARGGPGSGEATRAGCWRKSAKIHVSRPLRQLPAAPDTAALKPARRSPRTVSRAQRGSEDLRCARRLGTREPTRRNNCSLFKTERSERALIDVTWQNQDSPHFLVRSNTAIAHSPSPNLQAGSPAHPKGETETRRPGGDRGGAGGQERGGAPLVLPAAPASGDPNHPTPPSRRRKSRGCLAGSEAGAAGSLRLRGREAPARLAVPWAPVCPAPRPPLGLGGLCSQPQRRDARAASADPLRPLAPNSSYTVSQASPTDAPWSKPGRGGREAPALQDSESAFKASPPPHPPPNQLARELSQASLNTKQTGASAAGRESPARSKASLARPARPAEPSSVRRQEEATPPLHL</sequence>
<protein>
    <submittedName>
        <fullName evidence="1">Uncharacterized protein</fullName>
    </submittedName>
</protein>
<reference evidence="1" key="1">
    <citation type="submission" date="2023-05" db="EMBL/GenBank/DDBJ databases">
        <authorList>
            <consortium name="ELIXIR-Norway"/>
        </authorList>
    </citation>
    <scope>NUCLEOTIDE SEQUENCE</scope>
</reference>
<proteinExistence type="predicted"/>
<dbReference type="Proteomes" id="UP001162501">
    <property type="component" value="Chromosome 16"/>
</dbReference>